<evidence type="ECO:0000313" key="2">
    <source>
        <dbReference type="Proteomes" id="UP001597221"/>
    </source>
</evidence>
<keyword evidence="2" id="KW-1185">Reference proteome</keyword>
<reference evidence="2" key="1">
    <citation type="journal article" date="2019" name="Int. J. Syst. Evol. Microbiol.">
        <title>The Global Catalogue of Microorganisms (GCM) 10K type strain sequencing project: providing services to taxonomists for standard genome sequencing and annotation.</title>
        <authorList>
            <consortium name="The Broad Institute Genomics Platform"/>
            <consortium name="The Broad Institute Genome Sequencing Center for Infectious Disease"/>
            <person name="Wu L."/>
            <person name="Ma J."/>
        </authorList>
    </citation>
    <scope>NUCLEOTIDE SEQUENCE [LARGE SCALE GENOMIC DNA]</scope>
    <source>
        <strain evidence="2">CGMCC 1.12376</strain>
    </source>
</reference>
<comment type="caution">
    <text evidence="1">The sequence shown here is derived from an EMBL/GenBank/DDBJ whole genome shotgun (WGS) entry which is preliminary data.</text>
</comment>
<dbReference type="EMBL" id="JBHUDE010000163">
    <property type="protein sequence ID" value="MFD1609823.1"/>
    <property type="molecule type" value="Genomic_DNA"/>
</dbReference>
<organism evidence="1 2">
    <name type="scientific">Oceanobacillus luteolus</name>
    <dbReference type="NCBI Taxonomy" id="1274358"/>
    <lineage>
        <taxon>Bacteria</taxon>
        <taxon>Bacillati</taxon>
        <taxon>Bacillota</taxon>
        <taxon>Bacilli</taxon>
        <taxon>Bacillales</taxon>
        <taxon>Bacillaceae</taxon>
        <taxon>Oceanobacillus</taxon>
    </lineage>
</organism>
<gene>
    <name evidence="1" type="ORF">ACFSBH_19575</name>
</gene>
<sequence length="101" mass="11676">MTQNNIYVEYVKISNLNANGEEIETDYAVHIFHSHSEVLIHHSSSFEELKESIRGSNLLELVSKSDMDAAPNESEELVHENKGLYFNQKWINLEELQEITL</sequence>
<name>A0ABW4HW37_9BACI</name>
<evidence type="ECO:0000313" key="1">
    <source>
        <dbReference type="EMBL" id="MFD1609823.1"/>
    </source>
</evidence>
<proteinExistence type="predicted"/>
<protein>
    <submittedName>
        <fullName evidence="1">Uncharacterized protein</fullName>
    </submittedName>
</protein>
<dbReference type="RefSeq" id="WP_379599342.1">
    <property type="nucleotide sequence ID" value="NZ_JBHUDE010000163.1"/>
</dbReference>
<accession>A0ABW4HW37</accession>
<dbReference type="Proteomes" id="UP001597221">
    <property type="component" value="Unassembled WGS sequence"/>
</dbReference>